<dbReference type="EMBL" id="BACD03000010">
    <property type="protein sequence ID" value="GAO47648.1"/>
    <property type="molecule type" value="Genomic_DNA"/>
</dbReference>
<dbReference type="PROSITE" id="PS01013">
    <property type="entry name" value="OSBP"/>
    <property type="match status" value="1"/>
</dbReference>
<dbReference type="Gene3D" id="1.10.287.2720">
    <property type="match status" value="1"/>
</dbReference>
<dbReference type="InterPro" id="IPR000648">
    <property type="entry name" value="Oxysterol-bd"/>
</dbReference>
<evidence type="ECO:0000256" key="1">
    <source>
        <dbReference type="ARBA" id="ARBA00008842"/>
    </source>
</evidence>
<reference evidence="4 5" key="2">
    <citation type="journal article" date="2014" name="J. Gen. Appl. Microbiol.">
        <title>The early diverging ascomycetous budding yeast Saitoella complicata has three histone deacetylases belonging to the Clr6, Hos2, and Rpd3 lineages.</title>
        <authorList>
            <person name="Nishida H."/>
            <person name="Matsumoto T."/>
            <person name="Kondo S."/>
            <person name="Hamamoto M."/>
            <person name="Yoshikawa H."/>
        </authorList>
    </citation>
    <scope>NUCLEOTIDE SEQUENCE [LARGE SCALE GENOMIC DNA]</scope>
    <source>
        <strain evidence="4 5">NRRL Y-17804</strain>
    </source>
</reference>
<protein>
    <recommendedName>
        <fullName evidence="6">Oxysterol binding protein</fullName>
    </recommendedName>
</protein>
<dbReference type="AlphaFoldDB" id="A0A0E9NCX1"/>
<dbReference type="GO" id="GO:0120009">
    <property type="term" value="P:intermembrane lipid transfer"/>
    <property type="evidence" value="ECO:0007669"/>
    <property type="project" value="UniProtKB-ARBA"/>
</dbReference>
<feature type="compositionally biased region" description="Polar residues" evidence="3">
    <location>
        <begin position="295"/>
        <end position="311"/>
    </location>
</feature>
<dbReference type="PANTHER" id="PTHR10972:SF184">
    <property type="entry name" value="OXYSTEROL-BINDING PROTEIN HOMOLOG 4-RELATED"/>
    <property type="match status" value="1"/>
</dbReference>
<dbReference type="Gene3D" id="3.30.70.3490">
    <property type="match status" value="1"/>
</dbReference>
<name>A0A0E9NCX1_SAICN</name>
<dbReference type="Proteomes" id="UP000033140">
    <property type="component" value="Unassembled WGS sequence"/>
</dbReference>
<dbReference type="Gene3D" id="2.40.160.120">
    <property type="match status" value="1"/>
</dbReference>
<reference evidence="4 5" key="1">
    <citation type="journal article" date="2011" name="J. Gen. Appl. Microbiol.">
        <title>Draft genome sequencing of the enigmatic yeast Saitoella complicata.</title>
        <authorList>
            <person name="Nishida H."/>
            <person name="Hamamoto M."/>
            <person name="Sugiyama J."/>
        </authorList>
    </citation>
    <scope>NUCLEOTIDE SEQUENCE [LARGE SCALE GENOMIC DNA]</scope>
    <source>
        <strain evidence="4 5">NRRL Y-17804</strain>
    </source>
</reference>
<dbReference type="Gene3D" id="6.10.250.1430">
    <property type="match status" value="1"/>
</dbReference>
<sequence>MWLTCMAGGPITDKTPKTIQYNCCNGRRRNDKQGSRLSGVCFPALFPGLNANCGAVYRGSWTSFLKSIMTFSGDLSSMTAPSFILSSTSLIEYCSYWGEHPDLFAQIAKETDVEKRCLAVLRWYISTLKGMFAARNENLGSEKKPFNPILGEQFKGEWNTGGDVGTTKLVAEQVSHHPPVFAYRMYNPTHKISFEGYGQQKTGFSGRTMTVKQLGHAMLHLTLPDGTEEHYLVTLPGLILEGLLMGSPYVELTGTSYIVGSNGYVSAIDYSGKGWISGKKNSLKATLTAPGQKKPSYTVSGSWSKQSTLRNESNKVEQPFWDATSPTRHPISVPEPTASGPYESRRVWQSVAAALNAGDFDAAAREKSKLEQAQRDKRKQEAEQGKGWEQAFFNWDPRDGWYEQLLNLLGKDAKGMPAQEGFWKWKPEAFEQ</sequence>
<evidence type="ECO:0000313" key="5">
    <source>
        <dbReference type="Proteomes" id="UP000033140"/>
    </source>
</evidence>
<accession>A0A0E9NCX1</accession>
<dbReference type="GO" id="GO:0008142">
    <property type="term" value="F:oxysterol binding"/>
    <property type="evidence" value="ECO:0007669"/>
    <property type="project" value="TreeGrafter"/>
</dbReference>
<organism evidence="4 5">
    <name type="scientific">Saitoella complicata (strain BCRC 22490 / CBS 7301 / JCM 7358 / NBRC 10748 / NRRL Y-17804)</name>
    <dbReference type="NCBI Taxonomy" id="698492"/>
    <lineage>
        <taxon>Eukaryota</taxon>
        <taxon>Fungi</taxon>
        <taxon>Dikarya</taxon>
        <taxon>Ascomycota</taxon>
        <taxon>Taphrinomycotina</taxon>
        <taxon>Taphrinomycotina incertae sedis</taxon>
        <taxon>Saitoella</taxon>
    </lineage>
</organism>
<dbReference type="Pfam" id="PF01237">
    <property type="entry name" value="Oxysterol_BP"/>
    <property type="match status" value="1"/>
</dbReference>
<comment type="similarity">
    <text evidence="1 2">Belongs to the OSBP family.</text>
</comment>
<feature type="region of interest" description="Disordered" evidence="3">
    <location>
        <begin position="289"/>
        <end position="340"/>
    </location>
</feature>
<dbReference type="InterPro" id="IPR037239">
    <property type="entry name" value="OSBP_sf"/>
</dbReference>
<dbReference type="FunFam" id="2.40.160.120:FF:000010">
    <property type="entry name" value="Oxysterol-binding protein homolog 4"/>
    <property type="match status" value="1"/>
</dbReference>
<keyword evidence="5" id="KW-1185">Reference proteome</keyword>
<dbReference type="GO" id="GO:0016020">
    <property type="term" value="C:membrane"/>
    <property type="evidence" value="ECO:0007669"/>
    <property type="project" value="TreeGrafter"/>
</dbReference>
<dbReference type="GO" id="GO:0005829">
    <property type="term" value="C:cytosol"/>
    <property type="evidence" value="ECO:0007669"/>
    <property type="project" value="TreeGrafter"/>
</dbReference>
<dbReference type="STRING" id="698492.A0A0E9NCX1"/>
<reference evidence="4 5" key="3">
    <citation type="journal article" date="2015" name="Genome Announc.">
        <title>Draft Genome Sequence of the Archiascomycetous Yeast Saitoella complicata.</title>
        <authorList>
            <person name="Yamauchi K."/>
            <person name="Kondo S."/>
            <person name="Hamamoto M."/>
            <person name="Takahashi Y."/>
            <person name="Ogura Y."/>
            <person name="Hayashi T."/>
            <person name="Nishida H."/>
        </authorList>
    </citation>
    <scope>NUCLEOTIDE SEQUENCE [LARGE SCALE GENOMIC DNA]</scope>
    <source>
        <strain evidence="4 5">NRRL Y-17804</strain>
    </source>
</reference>
<dbReference type="PANTHER" id="PTHR10972">
    <property type="entry name" value="OXYSTEROL-BINDING PROTEIN-RELATED"/>
    <property type="match status" value="1"/>
</dbReference>
<gene>
    <name evidence="4" type="ORF">G7K_1847-t1</name>
</gene>
<evidence type="ECO:0000256" key="3">
    <source>
        <dbReference type="SAM" id="MobiDB-lite"/>
    </source>
</evidence>
<evidence type="ECO:0000313" key="4">
    <source>
        <dbReference type="EMBL" id="GAO47648.1"/>
    </source>
</evidence>
<dbReference type="SUPFAM" id="SSF144000">
    <property type="entry name" value="Oxysterol-binding protein-like"/>
    <property type="match status" value="1"/>
</dbReference>
<comment type="caution">
    <text evidence="4">The sequence shown here is derived from an EMBL/GenBank/DDBJ whole genome shotgun (WGS) entry which is preliminary data.</text>
</comment>
<evidence type="ECO:0008006" key="6">
    <source>
        <dbReference type="Google" id="ProtNLM"/>
    </source>
</evidence>
<proteinExistence type="inferred from homology"/>
<dbReference type="OMA" id="SSYWTEH"/>
<evidence type="ECO:0000256" key="2">
    <source>
        <dbReference type="RuleBase" id="RU003844"/>
    </source>
</evidence>
<dbReference type="InterPro" id="IPR018494">
    <property type="entry name" value="Oxysterol-bd_CS"/>
</dbReference>